<dbReference type="Proteomes" id="UP000694844">
    <property type="component" value="Chromosome 9"/>
</dbReference>
<name>A0A8B8C1L7_CRAVI</name>
<gene>
    <name evidence="3" type="primary">LOC111115188</name>
</gene>
<accession>A0A8B8C1L7</accession>
<dbReference type="AlphaFoldDB" id="A0A8B8C1L7"/>
<keyword evidence="1" id="KW-0472">Membrane</keyword>
<evidence type="ECO:0000313" key="2">
    <source>
        <dbReference type="Proteomes" id="UP000694844"/>
    </source>
</evidence>
<organism evidence="2 3">
    <name type="scientific">Crassostrea virginica</name>
    <name type="common">Eastern oyster</name>
    <dbReference type="NCBI Taxonomy" id="6565"/>
    <lineage>
        <taxon>Eukaryota</taxon>
        <taxon>Metazoa</taxon>
        <taxon>Spiralia</taxon>
        <taxon>Lophotrochozoa</taxon>
        <taxon>Mollusca</taxon>
        <taxon>Bivalvia</taxon>
        <taxon>Autobranchia</taxon>
        <taxon>Pteriomorphia</taxon>
        <taxon>Ostreida</taxon>
        <taxon>Ostreoidea</taxon>
        <taxon>Ostreidae</taxon>
        <taxon>Crassostrea</taxon>
    </lineage>
</organism>
<sequence>METTYPKPCNKGASNCCYNEMLDEASNTCIDCPDGRFGWNCKQKCPDGYYGRLCTSKSSSEKCDPVTGCDEELTTTTLQSTPTTAFTRDTYSNTEKMVVKSSTPSNPTVLEDEHHSHVLSITLSLTGLVLSLLFLWYMLNRRSCRMKSRCSPSLTNRLFGQCVGSEYDTQENQCDIELSTVDQIPHCGQMEADLYAEIRNSQLSEGRNRMRCSKGTPSFLTSNAVFQKDTQTCILRNAKSYQQCKGNNHYDRVQLKVNKSGLITDRMNSSSQDQDEKYIMLKNFKQSQNANEIDEKPDGPQSNLPMFTIQEHKGICSFIGDSAQSVSTDGLMGSSYPIEDVIENRSEYHLVQQSATDNHSNHNGKRPYSLAQHLSEHDLSGALEKHSNHMENGSVFQDGGCTKQPGAMSYSFAKLQQ</sequence>
<keyword evidence="1" id="KW-0812">Transmembrane</keyword>
<protein>
    <submittedName>
        <fullName evidence="3">Uncharacterized protein LOC111115188</fullName>
    </submittedName>
</protein>
<evidence type="ECO:0000313" key="3">
    <source>
        <dbReference type="RefSeq" id="XP_022309548.1"/>
    </source>
</evidence>
<dbReference type="RefSeq" id="XP_022309548.1">
    <property type="nucleotide sequence ID" value="XM_022453840.1"/>
</dbReference>
<keyword evidence="1" id="KW-1133">Transmembrane helix</keyword>
<reference evidence="3" key="1">
    <citation type="submission" date="2025-08" db="UniProtKB">
        <authorList>
            <consortium name="RefSeq"/>
        </authorList>
    </citation>
    <scope>IDENTIFICATION</scope>
    <source>
        <tissue evidence="3">Whole sample</tissue>
    </source>
</reference>
<evidence type="ECO:0000256" key="1">
    <source>
        <dbReference type="SAM" id="Phobius"/>
    </source>
</evidence>
<keyword evidence="2" id="KW-1185">Reference proteome</keyword>
<dbReference type="KEGG" id="cvn:111115188"/>
<feature type="transmembrane region" description="Helical" evidence="1">
    <location>
        <begin position="118"/>
        <end position="139"/>
    </location>
</feature>
<proteinExistence type="predicted"/>
<dbReference type="OrthoDB" id="6130531at2759"/>
<dbReference type="Gene3D" id="2.170.300.10">
    <property type="entry name" value="Tie2 ligand-binding domain superfamily"/>
    <property type="match status" value="1"/>
</dbReference>
<dbReference type="GeneID" id="111115188"/>